<dbReference type="PATRIC" id="fig|675816.5.peg.1434"/>
<keyword evidence="4" id="KW-1185">Reference proteome</keyword>
<dbReference type="EMBL" id="AFWH01000017">
    <property type="protein sequence ID" value="EGU51727.1"/>
    <property type="molecule type" value="Genomic_DNA"/>
</dbReference>
<reference evidence="2 3" key="3">
    <citation type="journal article" date="2012" name="Int. J. Syst. Evol. Microbiol.">
        <title>Vibrio caribbeanicus sp. nov., isolated from the marine sponge Scleritoderma cyanea.</title>
        <authorList>
            <person name="Hoffmann M."/>
            <person name="Monday S.R."/>
            <person name="Allard M.W."/>
            <person name="Strain E.A."/>
            <person name="Whittaker P."/>
            <person name="Naum M."/>
            <person name="McCarthy P.J."/>
            <person name="Lopez J.V."/>
            <person name="Fischer M."/>
            <person name="Brown E.W."/>
        </authorList>
    </citation>
    <scope>NUCLEOTIDE SEQUENCE [LARGE SCALE GENOMIC DNA]</scope>
    <source>
        <strain evidence="2">CIP 102891</strain>
        <strain evidence="3">CIP 102891 / ATCC 33934</strain>
    </source>
</reference>
<evidence type="ECO:0000313" key="2">
    <source>
        <dbReference type="EMBL" id="EGU51727.1"/>
    </source>
</evidence>
<evidence type="ECO:0000313" key="3">
    <source>
        <dbReference type="Proteomes" id="UP000002817"/>
    </source>
</evidence>
<dbReference type="Proteomes" id="UP000003515">
    <property type="component" value="Unassembled WGS sequence"/>
</dbReference>
<name>C9QCU2_VIBOR</name>
<proteinExistence type="predicted"/>
<organism evidence="2 3">
    <name type="scientific">Vibrio orientalis CIP 102891 = ATCC 33934</name>
    <dbReference type="NCBI Taxonomy" id="675816"/>
    <lineage>
        <taxon>Bacteria</taxon>
        <taxon>Pseudomonadati</taxon>
        <taxon>Pseudomonadota</taxon>
        <taxon>Gammaproteobacteria</taxon>
        <taxon>Vibrionales</taxon>
        <taxon>Vibrionaceae</taxon>
        <taxon>Vibrio</taxon>
        <taxon>Vibrio oreintalis group</taxon>
    </lineage>
</organism>
<sequence length="58" mass="6103">MSVIVVQWKAANSTDTGKESSDVQNSVLTTLWLAGSLRAVMLNNTKVSVVPSANIAAQ</sequence>
<accession>C9QCU2</accession>
<dbReference type="Proteomes" id="UP000002817">
    <property type="component" value="Unassembled WGS sequence"/>
</dbReference>
<evidence type="ECO:0000313" key="1">
    <source>
        <dbReference type="EMBL" id="EEX94943.1"/>
    </source>
</evidence>
<reference evidence="1 4" key="1">
    <citation type="submission" date="2009-10" db="EMBL/GenBank/DDBJ databases">
        <authorList>
            <consortium name="Los Alamos National Laboratory (LANL)"/>
            <consortium name="National Microbial Pathogen Data Resource (NMPDR)"/>
            <person name="Munk A.C."/>
            <person name="Chertkov O."/>
            <person name="Tapia R."/>
            <person name="Green L."/>
            <person name="Rogers Y."/>
            <person name="Detter J.C."/>
            <person name="Bruce D."/>
            <person name="Brettin T.S."/>
            <person name="Colwell R.R."/>
            <person name="Huq A."/>
            <person name="Grim C.J."/>
            <person name="Hasan N.A."/>
            <person name="Bartels D."/>
            <person name="Vonstein V."/>
        </authorList>
    </citation>
    <scope>NUCLEOTIDE SEQUENCE [LARGE SCALE GENOMIC DNA]</scope>
    <source>
        <strain evidence="1 4">CIP 102891</strain>
    </source>
</reference>
<evidence type="ECO:0000313" key="4">
    <source>
        <dbReference type="Proteomes" id="UP000003515"/>
    </source>
</evidence>
<dbReference type="EMBL" id="ACZV01000003">
    <property type="protein sequence ID" value="EEX94943.1"/>
    <property type="molecule type" value="Genomic_DNA"/>
</dbReference>
<protein>
    <submittedName>
        <fullName evidence="2">Uncharacterized protein</fullName>
    </submittedName>
</protein>
<dbReference type="AlphaFoldDB" id="C9QCU2"/>
<reference evidence="2" key="2">
    <citation type="submission" date="2011-08" db="EMBL/GenBank/DDBJ databases">
        <authorList>
            <person name="Hoffman M."/>
            <person name="Strain E.A."/>
            <person name="Brown E."/>
            <person name="Allard M.W."/>
        </authorList>
    </citation>
    <scope>NUCLEOTIDE SEQUENCE</scope>
    <source>
        <strain evidence="2">CIP 102891</strain>
    </source>
</reference>
<comment type="caution">
    <text evidence="2">The sequence shown here is derived from an EMBL/GenBank/DDBJ whole genome shotgun (WGS) entry which is preliminary data.</text>
</comment>
<gene>
    <name evidence="1" type="ORF">VIA_000406</name>
    <name evidence="2" type="ORF">VIOR3934_11842</name>
</gene>